<sequence>MDVSNLAAVTQQVSPVVKTGGDTGTQKPASRGNSLPVVERSHLAVEKPKHEQDESVSQPSAEELSELVAKINESSVVRSKDLRFSVAEGTDLTVVRVEDSETGELIRQIPSEQMVELARALEDQRQGTMLKEKV</sequence>
<feature type="region of interest" description="Disordered" evidence="1">
    <location>
        <begin position="1"/>
        <end position="37"/>
    </location>
</feature>
<keyword evidence="3" id="KW-1185">Reference proteome</keyword>
<proteinExistence type="predicted"/>
<evidence type="ECO:0000313" key="3">
    <source>
        <dbReference type="Proteomes" id="UP000055136"/>
    </source>
</evidence>
<dbReference type="PANTHER" id="PTHR37166">
    <property type="entry name" value="PROTEIN FLAG"/>
    <property type="match status" value="1"/>
</dbReference>
<dbReference type="PANTHER" id="PTHR37166:SF1">
    <property type="entry name" value="PROTEIN FLAG"/>
    <property type="match status" value="1"/>
</dbReference>
<evidence type="ECO:0000313" key="2">
    <source>
        <dbReference type="EMBL" id="ALP52663.1"/>
    </source>
</evidence>
<evidence type="ECO:0008006" key="4">
    <source>
        <dbReference type="Google" id="ProtNLM"/>
    </source>
</evidence>
<feature type="compositionally biased region" description="Polar residues" evidence="1">
    <location>
        <begin position="24"/>
        <end position="33"/>
    </location>
</feature>
<organism evidence="2 3">
    <name type="scientific">Candidatus Tenderia electrophaga</name>
    <dbReference type="NCBI Taxonomy" id="1748243"/>
    <lineage>
        <taxon>Bacteria</taxon>
        <taxon>Pseudomonadati</taxon>
        <taxon>Pseudomonadota</taxon>
        <taxon>Gammaproteobacteria</taxon>
        <taxon>Candidatus Tenderiales</taxon>
        <taxon>Candidatus Tenderiaceae</taxon>
        <taxon>Candidatus Tenderia</taxon>
    </lineage>
</organism>
<dbReference type="Pfam" id="PF03646">
    <property type="entry name" value="FlaG"/>
    <property type="match status" value="1"/>
</dbReference>
<dbReference type="AlphaFoldDB" id="A0A0S2TC14"/>
<gene>
    <name evidence="2" type="ORF">Tel_05595</name>
</gene>
<dbReference type="KEGG" id="tee:Tel_05595"/>
<dbReference type="Gene3D" id="3.30.160.170">
    <property type="entry name" value="FlaG-like"/>
    <property type="match status" value="1"/>
</dbReference>
<dbReference type="InterPro" id="IPR005186">
    <property type="entry name" value="FlaG"/>
</dbReference>
<dbReference type="Proteomes" id="UP000055136">
    <property type="component" value="Chromosome"/>
</dbReference>
<reference evidence="2" key="1">
    <citation type="submission" date="2015-10" db="EMBL/GenBank/DDBJ databases">
        <title>Description of Candidatus Tenderia electrophaga gen. nov, sp. nov., an Uncultivated Electroautotroph from a Biocathode Enrichment.</title>
        <authorList>
            <person name="Eddie B.J."/>
            <person name="Malanoski A.P."/>
            <person name="Wang Z."/>
            <person name="Hall R.J."/>
            <person name="Oh S.D."/>
            <person name="Heiner C."/>
            <person name="Lin B."/>
            <person name="Strycharz-Glaven S.M."/>
        </authorList>
    </citation>
    <scope>NUCLEOTIDE SEQUENCE [LARGE SCALE GENOMIC DNA]</scope>
    <source>
        <strain evidence="2">NRL1</strain>
    </source>
</reference>
<dbReference type="SUPFAM" id="SSF160214">
    <property type="entry name" value="FlaG-like"/>
    <property type="match status" value="1"/>
</dbReference>
<evidence type="ECO:0000256" key="1">
    <source>
        <dbReference type="SAM" id="MobiDB-lite"/>
    </source>
</evidence>
<accession>A0A0S2TC14</accession>
<protein>
    <recommendedName>
        <fullName evidence="4">Flagellar biosynthesis protein FlaG</fullName>
    </recommendedName>
</protein>
<dbReference type="InterPro" id="IPR035924">
    <property type="entry name" value="FlaG-like_sf"/>
</dbReference>
<dbReference type="EMBL" id="CP013099">
    <property type="protein sequence ID" value="ALP52663.1"/>
    <property type="molecule type" value="Genomic_DNA"/>
</dbReference>
<name>A0A0S2TC14_9GAMM</name>
<dbReference type="STRING" id="1748243.Tel_05595"/>